<evidence type="ECO:0000259" key="4">
    <source>
        <dbReference type="PROSITE" id="PS50932"/>
    </source>
</evidence>
<dbReference type="PROSITE" id="PS50932">
    <property type="entry name" value="HTH_LACI_2"/>
    <property type="match status" value="1"/>
</dbReference>
<sequence>MATIEDVAREAGVSISTVSYALSGKRAISATTRQRVQDAATKLNYLPHASARMLAANRSHIFAVTAPLHPDTDHSAHMTFAMEVTKAARERDYDTLLLVHKDALEGMKRSAATSLADGIIVLDVDAHDERATLARQLSCPAVFIGIPEDTSGLVCVDLDFEAAAAMAIDRLLDAGRRSIGLISHPEETLVRESNFPLRFRHGFEQHAAERGIDIAVANPTHHRAHEAIAELLERKPDLDAIVLNTNIDVAGSVTAALAGLGRSVPGDVSVVAAGVTFSTLRFPVPFDTIPLDAHASCSAAVDMLARIVENGESPPETTLIPPTYIELGSVARTSATPVAPVTAPAT</sequence>
<evidence type="ECO:0000256" key="3">
    <source>
        <dbReference type="ARBA" id="ARBA00023163"/>
    </source>
</evidence>
<dbReference type="RefSeq" id="WP_301141716.1">
    <property type="nucleotide sequence ID" value="NZ_JAUHQA010000001.1"/>
</dbReference>
<dbReference type="InterPro" id="IPR046335">
    <property type="entry name" value="LacI/GalR-like_sensor"/>
</dbReference>
<proteinExistence type="predicted"/>
<dbReference type="Pfam" id="PF13377">
    <property type="entry name" value="Peripla_BP_3"/>
    <property type="match status" value="1"/>
</dbReference>
<gene>
    <name evidence="5" type="ORF">QQX02_05335</name>
</gene>
<dbReference type="CDD" id="cd06267">
    <property type="entry name" value="PBP1_LacI_sugar_binding-like"/>
    <property type="match status" value="1"/>
</dbReference>
<dbReference type="SMART" id="SM00354">
    <property type="entry name" value="HTH_LACI"/>
    <property type="match status" value="1"/>
</dbReference>
<name>A0ABT8GFX2_9MICO</name>
<protein>
    <submittedName>
        <fullName evidence="5">LacI family DNA-binding transcriptional regulator</fullName>
    </submittedName>
</protein>
<evidence type="ECO:0000256" key="1">
    <source>
        <dbReference type="ARBA" id="ARBA00023015"/>
    </source>
</evidence>
<keyword evidence="6" id="KW-1185">Reference proteome</keyword>
<dbReference type="CDD" id="cd01392">
    <property type="entry name" value="HTH_LacI"/>
    <property type="match status" value="1"/>
</dbReference>
<dbReference type="Gene3D" id="1.10.260.40">
    <property type="entry name" value="lambda repressor-like DNA-binding domains"/>
    <property type="match status" value="1"/>
</dbReference>
<dbReference type="InterPro" id="IPR010982">
    <property type="entry name" value="Lambda_DNA-bd_dom_sf"/>
</dbReference>
<comment type="caution">
    <text evidence="5">The sequence shown here is derived from an EMBL/GenBank/DDBJ whole genome shotgun (WGS) entry which is preliminary data.</text>
</comment>
<dbReference type="EMBL" id="JAUHQA010000001">
    <property type="protein sequence ID" value="MDN4480343.1"/>
    <property type="molecule type" value="Genomic_DNA"/>
</dbReference>
<keyword evidence="2 5" id="KW-0238">DNA-binding</keyword>
<dbReference type="GO" id="GO:0003677">
    <property type="term" value="F:DNA binding"/>
    <property type="evidence" value="ECO:0007669"/>
    <property type="project" value="UniProtKB-KW"/>
</dbReference>
<keyword evidence="1" id="KW-0805">Transcription regulation</keyword>
<evidence type="ECO:0000313" key="6">
    <source>
        <dbReference type="Proteomes" id="UP001172708"/>
    </source>
</evidence>
<reference evidence="5" key="1">
    <citation type="submission" date="2023-06" db="EMBL/GenBank/DDBJ databases">
        <title>Egi l300058.</title>
        <authorList>
            <person name="Gao L."/>
            <person name="Fang B.-Z."/>
            <person name="Li W.-J."/>
        </authorList>
    </citation>
    <scope>NUCLEOTIDE SEQUENCE</scope>
    <source>
        <strain evidence="5">EGI L300058</strain>
    </source>
</reference>
<dbReference type="SUPFAM" id="SSF47413">
    <property type="entry name" value="lambda repressor-like DNA-binding domains"/>
    <property type="match status" value="1"/>
</dbReference>
<dbReference type="Pfam" id="PF00356">
    <property type="entry name" value="LacI"/>
    <property type="match status" value="1"/>
</dbReference>
<dbReference type="InterPro" id="IPR000843">
    <property type="entry name" value="HTH_LacI"/>
</dbReference>
<evidence type="ECO:0000313" key="5">
    <source>
        <dbReference type="EMBL" id="MDN4480343.1"/>
    </source>
</evidence>
<dbReference type="InterPro" id="IPR028082">
    <property type="entry name" value="Peripla_BP_I"/>
</dbReference>
<dbReference type="Proteomes" id="UP001172708">
    <property type="component" value="Unassembled WGS sequence"/>
</dbReference>
<keyword evidence="3" id="KW-0804">Transcription</keyword>
<dbReference type="Gene3D" id="3.40.50.2300">
    <property type="match status" value="2"/>
</dbReference>
<dbReference type="SUPFAM" id="SSF53822">
    <property type="entry name" value="Periplasmic binding protein-like I"/>
    <property type="match status" value="1"/>
</dbReference>
<dbReference type="PANTHER" id="PTHR30146">
    <property type="entry name" value="LACI-RELATED TRANSCRIPTIONAL REPRESSOR"/>
    <property type="match status" value="1"/>
</dbReference>
<dbReference type="PANTHER" id="PTHR30146:SF153">
    <property type="entry name" value="LACTOSE OPERON REPRESSOR"/>
    <property type="match status" value="1"/>
</dbReference>
<evidence type="ECO:0000256" key="2">
    <source>
        <dbReference type="ARBA" id="ARBA00023125"/>
    </source>
</evidence>
<feature type="domain" description="HTH lacI-type" evidence="4">
    <location>
        <begin position="2"/>
        <end position="56"/>
    </location>
</feature>
<dbReference type="PROSITE" id="PS00356">
    <property type="entry name" value="HTH_LACI_1"/>
    <property type="match status" value="1"/>
</dbReference>
<accession>A0ABT8GFX2</accession>
<organism evidence="5 6">
    <name type="scientific">Demequina muriae</name>
    <dbReference type="NCBI Taxonomy" id="3051664"/>
    <lineage>
        <taxon>Bacteria</taxon>
        <taxon>Bacillati</taxon>
        <taxon>Actinomycetota</taxon>
        <taxon>Actinomycetes</taxon>
        <taxon>Micrococcales</taxon>
        <taxon>Demequinaceae</taxon>
        <taxon>Demequina</taxon>
    </lineage>
</organism>